<feature type="region of interest" description="Disordered" evidence="2">
    <location>
        <begin position="818"/>
        <end position="845"/>
    </location>
</feature>
<dbReference type="Proteomes" id="UP001528673">
    <property type="component" value="Unassembled WGS sequence"/>
</dbReference>
<dbReference type="Gene3D" id="2.60.120.260">
    <property type="entry name" value="Galactose-binding domain-like"/>
    <property type="match status" value="1"/>
</dbReference>
<proteinExistence type="predicted"/>
<dbReference type="InterPro" id="IPR008979">
    <property type="entry name" value="Galactose-bd-like_sf"/>
</dbReference>
<protein>
    <submittedName>
        <fullName evidence="3">Glycoside hydrolase family 2 protein</fullName>
    </submittedName>
</protein>
<accession>A0ABT5MT57</accession>
<evidence type="ECO:0000256" key="1">
    <source>
        <dbReference type="ARBA" id="ARBA00023295"/>
    </source>
</evidence>
<keyword evidence="1" id="KW-0326">Glycosidase</keyword>
<dbReference type="InterPro" id="IPR017853">
    <property type="entry name" value="GH"/>
</dbReference>
<keyword evidence="4" id="KW-1185">Reference proteome</keyword>
<dbReference type="EMBL" id="JAQSIP010000001">
    <property type="protein sequence ID" value="MDD0837228.1"/>
    <property type="molecule type" value="Genomic_DNA"/>
</dbReference>
<reference evidence="3 4" key="1">
    <citation type="submission" date="2023-02" db="EMBL/GenBank/DDBJ databases">
        <title>Bacterial whole genomic sequence of Curvibacter sp. HBC61.</title>
        <authorList>
            <person name="Le V."/>
            <person name="Ko S.-R."/>
            <person name="Ahn C.-Y."/>
            <person name="Oh H.-M."/>
        </authorList>
    </citation>
    <scope>NUCLEOTIDE SEQUENCE [LARGE SCALE GENOMIC DNA]</scope>
    <source>
        <strain evidence="3 4">HBC61</strain>
    </source>
</reference>
<dbReference type="SUPFAM" id="SSF49785">
    <property type="entry name" value="Galactose-binding domain-like"/>
    <property type="match status" value="1"/>
</dbReference>
<dbReference type="Gene3D" id="3.20.20.80">
    <property type="entry name" value="Glycosidases"/>
    <property type="match status" value="1"/>
</dbReference>
<dbReference type="RefSeq" id="WP_273948190.1">
    <property type="nucleotide sequence ID" value="NZ_JAQSIP010000001.1"/>
</dbReference>
<sequence length="845" mass="92172">MAPQLSDWVLLETAAGEWPAPPTGAGPWWPASVPGTVCEALAAAGQLDLQAPRALDGRDFWYRCDWPASPAGTLHLEGLAGTVEVWLGAECLARHQQMGQPLTLAVAAQPDTQLYLAVRGGAAWPKRSGRARWRPRMIQPASLRDARQTLLGHMPGWCPEWTPLGPYRPVHFQAQGAADAAWAVQSLQADVRAGQAWLSVRLRGPAEGQGAALACAGQSLPLVLQADGSHGFDGPVPGAALWWPHTHGVPVCHALRVAVPGQPGLSQDLGEVGFRHLTLDQQGGAFSLQVNGVPVFCRGVCWTPTDLLRLRSDPVQLSAQVHHLVHGGANMVRVGGTLWYEDEAFYRACDRAGLLVWQDFMLANFDYPGRDATFLAELEAEARCFLDRTRQHPCLALLCGGSEVRQQAEMLGVDWPEDDPIYSGLLARLSTESRPDVPYVANTPWGGAPVFNTAHGVSHYYGVGAYMRGLDDARRSQVRFASECLALAHVPAEAELSAELARHPLDSRWKRGTPRDLGASWDFDDVRDHYVQALYGVDPARLRREDPVRYLDLGRAVSCDLAEAVFSEWRRDGSPCAGGLVWQWRDLRPGAGWGLLDEAGQPKPVWQALARHWQPLQLLITDEGLNGLDLHVVHEGAEPRDLVLELQALRDGQRVVIEGHARFSLPGRGRRRFSSTDLLGRFFDSTYAYRFGPPAHDVSIATLRDAHSQALLGWAVHLPQRALPRTELGWQTRLERDAQGLALYVTGTRFSQYLHFNSASHRPCVDWFHLPPGVEQCIRLQARDGVTVAPALAGGSLRALNSLSERWVRFSDAVEVGGGAAHGGGQPAAPSQPRPAASAPSESSA</sequence>
<evidence type="ECO:0000313" key="4">
    <source>
        <dbReference type="Proteomes" id="UP001528673"/>
    </source>
</evidence>
<evidence type="ECO:0000313" key="3">
    <source>
        <dbReference type="EMBL" id="MDD0837228.1"/>
    </source>
</evidence>
<gene>
    <name evidence="3" type="ORF">PSQ40_01465</name>
</gene>
<feature type="compositionally biased region" description="Low complexity" evidence="2">
    <location>
        <begin position="827"/>
        <end position="845"/>
    </location>
</feature>
<comment type="caution">
    <text evidence="3">The sequence shown here is derived from an EMBL/GenBank/DDBJ whole genome shotgun (WGS) entry which is preliminary data.</text>
</comment>
<dbReference type="GO" id="GO:0016787">
    <property type="term" value="F:hydrolase activity"/>
    <property type="evidence" value="ECO:0007669"/>
    <property type="project" value="UniProtKB-KW"/>
</dbReference>
<name>A0ABT5MT57_9BURK</name>
<dbReference type="PANTHER" id="PTHR43730">
    <property type="entry name" value="BETA-MANNOSIDASE"/>
    <property type="match status" value="1"/>
</dbReference>
<dbReference type="InterPro" id="IPR050887">
    <property type="entry name" value="Beta-mannosidase_GH2"/>
</dbReference>
<keyword evidence="3" id="KW-0378">Hydrolase</keyword>
<organism evidence="3 4">
    <name type="scientific">Curvibacter cyanobacteriorum</name>
    <dbReference type="NCBI Taxonomy" id="3026422"/>
    <lineage>
        <taxon>Bacteria</taxon>
        <taxon>Pseudomonadati</taxon>
        <taxon>Pseudomonadota</taxon>
        <taxon>Betaproteobacteria</taxon>
        <taxon>Burkholderiales</taxon>
        <taxon>Comamonadaceae</taxon>
        <taxon>Curvibacter</taxon>
    </lineage>
</organism>
<dbReference type="PANTHER" id="PTHR43730:SF1">
    <property type="entry name" value="BETA-MANNOSIDASE"/>
    <property type="match status" value="1"/>
</dbReference>
<dbReference type="SUPFAM" id="SSF51445">
    <property type="entry name" value="(Trans)glycosidases"/>
    <property type="match status" value="1"/>
</dbReference>
<evidence type="ECO:0000256" key="2">
    <source>
        <dbReference type="SAM" id="MobiDB-lite"/>
    </source>
</evidence>